<dbReference type="GO" id="GO:0005524">
    <property type="term" value="F:ATP binding"/>
    <property type="evidence" value="ECO:0007669"/>
    <property type="project" value="UniProtKB-KW"/>
</dbReference>
<dbReference type="CDD" id="cd01129">
    <property type="entry name" value="PulE-GspE-like"/>
    <property type="match status" value="1"/>
</dbReference>
<dbReference type="InterPro" id="IPR001482">
    <property type="entry name" value="T2SS/T4SS_dom"/>
</dbReference>
<dbReference type="EMBL" id="SNXS01000003">
    <property type="protein sequence ID" value="TDP71418.1"/>
    <property type="molecule type" value="Genomic_DNA"/>
</dbReference>
<evidence type="ECO:0000259" key="4">
    <source>
        <dbReference type="PROSITE" id="PS00662"/>
    </source>
</evidence>
<keyword evidence="2" id="KW-0547">Nucleotide-binding</keyword>
<keyword evidence="6" id="KW-1185">Reference proteome</keyword>
<organism evidence="5 6">
    <name type="scientific">Roseateles toxinivorans</name>
    <dbReference type="NCBI Taxonomy" id="270368"/>
    <lineage>
        <taxon>Bacteria</taxon>
        <taxon>Pseudomonadati</taxon>
        <taxon>Pseudomonadota</taxon>
        <taxon>Betaproteobacteria</taxon>
        <taxon>Burkholderiales</taxon>
        <taxon>Sphaerotilaceae</taxon>
        <taxon>Roseateles</taxon>
    </lineage>
</organism>
<evidence type="ECO:0000313" key="6">
    <source>
        <dbReference type="Proteomes" id="UP000295361"/>
    </source>
</evidence>
<dbReference type="Gene3D" id="3.40.50.300">
    <property type="entry name" value="P-loop containing nucleotide triphosphate hydrolases"/>
    <property type="match status" value="1"/>
</dbReference>
<dbReference type="PANTHER" id="PTHR30258:SF2">
    <property type="entry name" value="COMG OPERON PROTEIN 1"/>
    <property type="match status" value="1"/>
</dbReference>
<accession>A0A4R6QP75</accession>
<reference evidence="5 6" key="1">
    <citation type="submission" date="2019-03" db="EMBL/GenBank/DDBJ databases">
        <title>Genomic Encyclopedia of Type Strains, Phase IV (KMG-IV): sequencing the most valuable type-strain genomes for metagenomic binning, comparative biology and taxonomic classification.</title>
        <authorList>
            <person name="Goeker M."/>
        </authorList>
    </citation>
    <scope>NUCLEOTIDE SEQUENCE [LARGE SCALE GENOMIC DNA]</scope>
    <source>
        <strain evidence="5 6">DSM 16998</strain>
    </source>
</reference>
<dbReference type="Gene3D" id="3.30.450.90">
    <property type="match status" value="1"/>
</dbReference>
<dbReference type="Proteomes" id="UP000295361">
    <property type="component" value="Unassembled WGS sequence"/>
</dbReference>
<evidence type="ECO:0000313" key="5">
    <source>
        <dbReference type="EMBL" id="TDP71418.1"/>
    </source>
</evidence>
<dbReference type="InterPro" id="IPR027417">
    <property type="entry name" value="P-loop_NTPase"/>
</dbReference>
<dbReference type="AlphaFoldDB" id="A0A4R6QP75"/>
<dbReference type="OrthoDB" id="5790493at2"/>
<dbReference type="SUPFAM" id="SSF160246">
    <property type="entry name" value="EspE N-terminal domain-like"/>
    <property type="match status" value="1"/>
</dbReference>
<feature type="domain" description="Bacterial type II secretion system protein E" evidence="4">
    <location>
        <begin position="374"/>
        <end position="388"/>
    </location>
</feature>
<comment type="caution">
    <text evidence="5">The sequence shown here is derived from an EMBL/GenBank/DDBJ whole genome shotgun (WGS) entry which is preliminary data.</text>
</comment>
<keyword evidence="3" id="KW-0067">ATP-binding</keyword>
<evidence type="ECO:0000256" key="2">
    <source>
        <dbReference type="ARBA" id="ARBA00022741"/>
    </source>
</evidence>
<dbReference type="SUPFAM" id="SSF52540">
    <property type="entry name" value="P-loop containing nucleoside triphosphate hydrolases"/>
    <property type="match status" value="1"/>
</dbReference>
<protein>
    <submittedName>
        <fullName evidence="5">General secretion pathway protein E</fullName>
    </submittedName>
</protein>
<evidence type="ECO:0000256" key="3">
    <source>
        <dbReference type="ARBA" id="ARBA00022840"/>
    </source>
</evidence>
<comment type="similarity">
    <text evidence="1">Belongs to the GSP E family.</text>
</comment>
<dbReference type="GO" id="GO:0005886">
    <property type="term" value="C:plasma membrane"/>
    <property type="evidence" value="ECO:0007669"/>
    <property type="project" value="TreeGrafter"/>
</dbReference>
<dbReference type="GO" id="GO:0016887">
    <property type="term" value="F:ATP hydrolysis activity"/>
    <property type="evidence" value="ECO:0007669"/>
    <property type="project" value="TreeGrafter"/>
</dbReference>
<dbReference type="RefSeq" id="WP_133701193.1">
    <property type="nucleotide sequence ID" value="NZ_SNXS01000003.1"/>
</dbReference>
<dbReference type="PROSITE" id="PS00662">
    <property type="entry name" value="T2SP_E"/>
    <property type="match status" value="1"/>
</dbReference>
<gene>
    <name evidence="5" type="ORF">DES47_103399</name>
</gene>
<dbReference type="PANTHER" id="PTHR30258">
    <property type="entry name" value="TYPE II SECRETION SYSTEM PROTEIN GSPE-RELATED"/>
    <property type="match status" value="1"/>
</dbReference>
<sequence>MQIGRLLIAKKLLGETELQQALAEQRQTANGQRLGAILVRQGVVSEASLYAALSEQLAIPLWNRVIQADVLERAISSLNDAHALPAPLARRWNAITCPEPDGQTLTLLARDPLLPELLEYVQRHWTSGPISALLALPQDMSAALNAVYESKSIRSNAAAAQGDLRQLAQDAPIVEFVATMLSRGTDQNASDIHIEPTETGFLVRYRVDGALRATESHDRERFDAVISRIKLVSGLDIAERRLPQDGRFSTRAAGIETEVRVSVIPGVHGESVVMRLLPKTAHRRFKLDAVGFEPDHLAALQAALKEPDGIILVTGPTGSGKSTTLYAALAATDTESTRVLTVEDPVEYQLPGVTQFQVQSDIGFTFPAALRAILRHDPDTIMVGEIRDPETAAIAIQAALTGHMVLSTLHTNDAPSAFVRLIDIGVEPFLLAASVRTVIAQRLIRRLCKHCAQPLALNEWEGELQTSASKLGLLQAEYQAAGPVGCAQCSGTGYKGRIGVHEVLTVSPELRHALTAPGLSDQAVRQHAPAGFRSLQQDALLKFWRGETSLSEVVALAGSQFLEPT</sequence>
<evidence type="ECO:0000256" key="1">
    <source>
        <dbReference type="ARBA" id="ARBA00006611"/>
    </source>
</evidence>
<dbReference type="Pfam" id="PF00437">
    <property type="entry name" value="T2SSE"/>
    <property type="match status" value="1"/>
</dbReference>
<proteinExistence type="inferred from homology"/>
<dbReference type="InterPro" id="IPR037257">
    <property type="entry name" value="T2SS_E_N_sf"/>
</dbReference>
<name>A0A4R6QP75_9BURK</name>
<dbReference type="InParanoid" id="A0A4R6QP75"/>